<feature type="transmembrane region" description="Helical" evidence="2">
    <location>
        <begin position="37"/>
        <end position="55"/>
    </location>
</feature>
<protein>
    <submittedName>
        <fullName evidence="3">Uncharacterized protein</fullName>
    </submittedName>
</protein>
<dbReference type="GeneID" id="70132076"/>
<feature type="transmembrane region" description="Helical" evidence="2">
    <location>
        <begin position="67"/>
        <end position="86"/>
    </location>
</feature>
<feature type="compositionally biased region" description="Basic and acidic residues" evidence="1">
    <location>
        <begin position="19"/>
        <end position="30"/>
    </location>
</feature>
<gene>
    <name evidence="3" type="ORF">BKA67DRAFT_570924</name>
</gene>
<dbReference type="AlphaFoldDB" id="A0A9P8UFU3"/>
<proteinExistence type="predicted"/>
<evidence type="ECO:0000313" key="3">
    <source>
        <dbReference type="EMBL" id="KAH6651429.1"/>
    </source>
</evidence>
<dbReference type="Proteomes" id="UP000758603">
    <property type="component" value="Unassembled WGS sequence"/>
</dbReference>
<accession>A0A9P8UFU3</accession>
<keyword evidence="2" id="KW-0472">Membrane</keyword>
<comment type="caution">
    <text evidence="3">The sequence shown here is derived from an EMBL/GenBank/DDBJ whole genome shotgun (WGS) entry which is preliminary data.</text>
</comment>
<sequence>MPSSALPANAEGGALPGPPKEHAPGFSDDPKRPMTGFRWFLFVTSTLIAIFVYSLNNTIVANLIPVSTGPLALRRRYMLIIIFFLLTNHRQ</sequence>
<evidence type="ECO:0000256" key="1">
    <source>
        <dbReference type="SAM" id="MobiDB-lite"/>
    </source>
</evidence>
<keyword evidence="2" id="KW-1133">Transmembrane helix</keyword>
<feature type="region of interest" description="Disordered" evidence="1">
    <location>
        <begin position="1"/>
        <end position="30"/>
    </location>
</feature>
<evidence type="ECO:0000256" key="2">
    <source>
        <dbReference type="SAM" id="Phobius"/>
    </source>
</evidence>
<dbReference type="RefSeq" id="XP_045955707.1">
    <property type="nucleotide sequence ID" value="XM_046103184.1"/>
</dbReference>
<dbReference type="EMBL" id="JAGPXC010000006">
    <property type="protein sequence ID" value="KAH6651429.1"/>
    <property type="molecule type" value="Genomic_DNA"/>
</dbReference>
<keyword evidence="2" id="KW-0812">Transmembrane</keyword>
<dbReference type="OrthoDB" id="10021397at2759"/>
<evidence type="ECO:0000313" key="4">
    <source>
        <dbReference type="Proteomes" id="UP000758603"/>
    </source>
</evidence>
<name>A0A9P8UFU3_9PEZI</name>
<reference evidence="3" key="1">
    <citation type="journal article" date="2021" name="Nat. Commun.">
        <title>Genetic determinants of endophytism in the Arabidopsis root mycobiome.</title>
        <authorList>
            <person name="Mesny F."/>
            <person name="Miyauchi S."/>
            <person name="Thiergart T."/>
            <person name="Pickel B."/>
            <person name="Atanasova L."/>
            <person name="Karlsson M."/>
            <person name="Huettel B."/>
            <person name="Barry K.W."/>
            <person name="Haridas S."/>
            <person name="Chen C."/>
            <person name="Bauer D."/>
            <person name="Andreopoulos W."/>
            <person name="Pangilinan J."/>
            <person name="LaButti K."/>
            <person name="Riley R."/>
            <person name="Lipzen A."/>
            <person name="Clum A."/>
            <person name="Drula E."/>
            <person name="Henrissat B."/>
            <person name="Kohler A."/>
            <person name="Grigoriev I.V."/>
            <person name="Martin F.M."/>
            <person name="Hacquard S."/>
        </authorList>
    </citation>
    <scope>NUCLEOTIDE SEQUENCE</scope>
    <source>
        <strain evidence="3">MPI-SDFR-AT-0073</strain>
    </source>
</reference>
<organism evidence="3 4">
    <name type="scientific">Truncatella angustata</name>
    <dbReference type="NCBI Taxonomy" id="152316"/>
    <lineage>
        <taxon>Eukaryota</taxon>
        <taxon>Fungi</taxon>
        <taxon>Dikarya</taxon>
        <taxon>Ascomycota</taxon>
        <taxon>Pezizomycotina</taxon>
        <taxon>Sordariomycetes</taxon>
        <taxon>Xylariomycetidae</taxon>
        <taxon>Amphisphaeriales</taxon>
        <taxon>Sporocadaceae</taxon>
        <taxon>Truncatella</taxon>
    </lineage>
</organism>
<keyword evidence="4" id="KW-1185">Reference proteome</keyword>